<protein>
    <submittedName>
        <fullName evidence="1">Mitochondrial import inner membrane translocase subunit TIM23-2</fullName>
    </submittedName>
</protein>
<evidence type="ECO:0000313" key="2">
    <source>
        <dbReference type="Proteomes" id="UP000829398"/>
    </source>
</evidence>
<comment type="caution">
    <text evidence="1">The sequence shown here is derived from an EMBL/GenBank/DDBJ whole genome shotgun (WGS) entry which is preliminary data.</text>
</comment>
<sequence length="88" mass="8836">MWVLNSLGHSRGSGGSRIGVIGLIYAGMECGAVVVTDQNDVWSSMAAGLGTGAVCQVARGIRSMAIVGGLTGGAAVAAKQAMKRYVPI</sequence>
<evidence type="ECO:0000313" key="1">
    <source>
        <dbReference type="EMBL" id="KAH9734847.1"/>
    </source>
</evidence>
<accession>A0ACB8JQ31</accession>
<organism evidence="1 2">
    <name type="scientific">Citrus sinensis</name>
    <name type="common">Sweet orange</name>
    <name type="synonym">Citrus aurantium var. sinensis</name>
    <dbReference type="NCBI Taxonomy" id="2711"/>
    <lineage>
        <taxon>Eukaryota</taxon>
        <taxon>Viridiplantae</taxon>
        <taxon>Streptophyta</taxon>
        <taxon>Embryophyta</taxon>
        <taxon>Tracheophyta</taxon>
        <taxon>Spermatophyta</taxon>
        <taxon>Magnoliopsida</taxon>
        <taxon>eudicotyledons</taxon>
        <taxon>Gunneridae</taxon>
        <taxon>Pentapetalae</taxon>
        <taxon>rosids</taxon>
        <taxon>malvids</taxon>
        <taxon>Sapindales</taxon>
        <taxon>Rutaceae</taxon>
        <taxon>Aurantioideae</taxon>
        <taxon>Citrus</taxon>
    </lineage>
</organism>
<keyword evidence="2" id="KW-1185">Reference proteome</keyword>
<reference evidence="2" key="1">
    <citation type="journal article" date="2023" name="Hortic. Res.">
        <title>A chromosome-level phased genome enabling allele-level studies in sweet orange: a case study on citrus Huanglongbing tolerance.</title>
        <authorList>
            <person name="Wu B."/>
            <person name="Yu Q."/>
            <person name="Deng Z."/>
            <person name="Duan Y."/>
            <person name="Luo F."/>
            <person name="Gmitter F. Jr."/>
        </authorList>
    </citation>
    <scope>NUCLEOTIDE SEQUENCE [LARGE SCALE GENOMIC DNA]</scope>
    <source>
        <strain evidence="2">cv. Valencia</strain>
    </source>
</reference>
<proteinExistence type="predicted"/>
<gene>
    <name evidence="1" type="ORF">KPL71_017529</name>
</gene>
<dbReference type="EMBL" id="CM039175">
    <property type="protein sequence ID" value="KAH9734847.1"/>
    <property type="molecule type" value="Genomic_DNA"/>
</dbReference>
<name>A0ACB8JQ31_CITSI</name>
<dbReference type="Proteomes" id="UP000829398">
    <property type="component" value="Chromosome 6"/>
</dbReference>